<accession>A0ACA9K870</accession>
<dbReference type="Proteomes" id="UP000789702">
    <property type="component" value="Unassembled WGS sequence"/>
</dbReference>
<organism evidence="1 2">
    <name type="scientific">Dentiscutata heterogama</name>
    <dbReference type="NCBI Taxonomy" id="1316150"/>
    <lineage>
        <taxon>Eukaryota</taxon>
        <taxon>Fungi</taxon>
        <taxon>Fungi incertae sedis</taxon>
        <taxon>Mucoromycota</taxon>
        <taxon>Glomeromycotina</taxon>
        <taxon>Glomeromycetes</taxon>
        <taxon>Diversisporales</taxon>
        <taxon>Gigasporaceae</taxon>
        <taxon>Dentiscutata</taxon>
    </lineage>
</organism>
<proteinExistence type="predicted"/>
<sequence>MEKWFRLPTIAQPFVFFRISSIIKVSDVSSFSKGFFIISPGASPFYRVSSFRQGYRFSSLSKIVLPNNYTPTLKIQYHIINKNAAETYHANLTLDYLKKAGNFDGAIQLFNSLDEFDIKKDVYTYNCIIHIYSMKQDMNKSIEYYEEMLSNGIEADSVTYLILIDGFGKQKDTKKALEFYNKMISCNKQPTTKIFSSLINSCIKEDQIEQAEEIFKAMKSFNIQPDIRLYNTLIRNSIIKFDMKAANQFYNEIIRFGIEPDVYTFAMMIDGYLKVGDQESAQKIYSYMMNNGININSTVINILMQLYFEKNDSKMVHNIFEQYFSNPSFYNNGISPDIKSWTIFLKSRLRLTKDIEEAYDIYKEFLMQIDKNDDLNFQLLPDCRVFNHFLTIFAHNYGNMTLSQEVYGEMIRRNILPDVVTHTILIEGYALLGQVEKANRQFQIMKSNNIKPNVFTYTSLIKAWAQVWRIDKIQQVYNEMIKSGIKPHRATYRAIASIKNSKFDISQQQQQKNLSILPISRTPQHVKDTIKLYDKLEKVQDSETAYSLFENFLKNFDNTNYLDYNSKPNIYSFTIFMTSFVFHHRDMIFALKVFEEMLKRNIPASCYCYNVLIEGFARSNEPFKAEKMFYTMINNNVKPDISSFNSLISAWIMVGKKDKVFNTYHAMKKYGYSGTYPNTAANRDSANRKP</sequence>
<keyword evidence="2" id="KW-1185">Reference proteome</keyword>
<evidence type="ECO:0000313" key="2">
    <source>
        <dbReference type="Proteomes" id="UP000789702"/>
    </source>
</evidence>
<protein>
    <submittedName>
        <fullName evidence="1">12716_t:CDS:1</fullName>
    </submittedName>
</protein>
<dbReference type="EMBL" id="CAJVPU010000670">
    <property type="protein sequence ID" value="CAG8458469.1"/>
    <property type="molecule type" value="Genomic_DNA"/>
</dbReference>
<reference evidence="1" key="1">
    <citation type="submission" date="2021-06" db="EMBL/GenBank/DDBJ databases">
        <authorList>
            <person name="Kallberg Y."/>
            <person name="Tangrot J."/>
            <person name="Rosling A."/>
        </authorList>
    </citation>
    <scope>NUCLEOTIDE SEQUENCE</scope>
    <source>
        <strain evidence="1">IL203A</strain>
    </source>
</reference>
<comment type="caution">
    <text evidence="1">The sequence shown here is derived from an EMBL/GenBank/DDBJ whole genome shotgun (WGS) entry which is preliminary data.</text>
</comment>
<name>A0ACA9K870_9GLOM</name>
<evidence type="ECO:0000313" key="1">
    <source>
        <dbReference type="EMBL" id="CAG8458469.1"/>
    </source>
</evidence>
<gene>
    <name evidence="1" type="ORF">DHETER_LOCUS1173</name>
</gene>